<evidence type="ECO:0000313" key="2">
    <source>
        <dbReference type="Proteomes" id="UP000247810"/>
    </source>
</evidence>
<dbReference type="VEuPathDB" id="FungiDB:BO71DRAFT_345453"/>
<proteinExistence type="predicted"/>
<name>A0A319DLB3_9EURO</name>
<accession>A0A319DLB3</accession>
<keyword evidence="2" id="KW-1185">Reference proteome</keyword>
<protein>
    <recommendedName>
        <fullName evidence="3">Fungal N-terminal domain-containing protein</fullName>
    </recommendedName>
</protein>
<sequence>MSLPQVGLGDLITAARIIWTVYESIASGPKGATRDFNSFCDEFRSVKGLLERLEQVKGPSSSDAFDLGVIYDETIQECTEFVEKHKKLAQNGSSSSSNRLHGLGTKMSIFFEKSTWSLECDEAERLRRKLERCLKIATLKSTEETRVAALKIIREAEHSRLENLEMLKSIKTMTAQISSLLRWCILEGPAEVDALHTMHHMSHLHYRSRPALIEPGHELRAIPENEELFMFERQGDLEVLDRIRETSERLDNLMRRLNTHESAGRTMERHRPPGRAYTLDSVSDGASTVDPMVELLHQASDDVRDALESVGYRNDFVPNHDPSRTHQHQHSRPNSQLINEAAEEWEQFRQWLDFQFVHTFNSASDNFDSLHSLSRMPSSPSFTPSSPDACLPEISLSRISSKESDLDSIGSPLHGTNMFVPDRRVQLTEHPVQVEFPHPDIPHRAAFRTLTCTVTAIFSAQTHEPGVIEAVDIQSGVKVTHRILHQSSKVESAMIPYIPSSRVTRSFPEVYTIWFQGSHRTKIEEEQSSTRLRVPPIYKCQDRKDFSSFQNTFLKRRVTCCIDVKTISLNTGECHCNSAETVRILEDPVTKGLSLLYFASFPGTGRRARFIDTPVTDFSKPEAKSKHVKLPFQSISRRSSIGSATSVLSQESRLSVSSRTSLSTSPGSGRREKYLELEFYETKDCAAFLKALKRREEEH</sequence>
<evidence type="ECO:0000313" key="1">
    <source>
        <dbReference type="EMBL" id="PYH98179.1"/>
    </source>
</evidence>
<reference evidence="1 2" key="1">
    <citation type="submission" date="2018-02" db="EMBL/GenBank/DDBJ databases">
        <title>The genomes of Aspergillus section Nigri reveals drivers in fungal speciation.</title>
        <authorList>
            <consortium name="DOE Joint Genome Institute"/>
            <person name="Vesth T.C."/>
            <person name="Nybo J."/>
            <person name="Theobald S."/>
            <person name="Brandl J."/>
            <person name="Frisvad J.C."/>
            <person name="Nielsen K.F."/>
            <person name="Lyhne E.K."/>
            <person name="Kogle M.E."/>
            <person name="Kuo A."/>
            <person name="Riley R."/>
            <person name="Clum A."/>
            <person name="Nolan M."/>
            <person name="Lipzen A."/>
            <person name="Salamov A."/>
            <person name="Henrissat B."/>
            <person name="Wiebenga A."/>
            <person name="De vries R.P."/>
            <person name="Grigoriev I.V."/>
            <person name="Mortensen U.H."/>
            <person name="Andersen M.R."/>
            <person name="Baker S.E."/>
        </authorList>
    </citation>
    <scope>NUCLEOTIDE SEQUENCE [LARGE SCALE GENOMIC DNA]</scope>
    <source>
        <strain evidence="1 2">CBS 707.79</strain>
    </source>
</reference>
<dbReference type="Proteomes" id="UP000247810">
    <property type="component" value="Unassembled WGS sequence"/>
</dbReference>
<dbReference type="EMBL" id="KZ825814">
    <property type="protein sequence ID" value="PYH98179.1"/>
    <property type="molecule type" value="Genomic_DNA"/>
</dbReference>
<evidence type="ECO:0008006" key="3">
    <source>
        <dbReference type="Google" id="ProtNLM"/>
    </source>
</evidence>
<gene>
    <name evidence="1" type="ORF">BO71DRAFT_345453</name>
</gene>
<dbReference type="OrthoDB" id="5400409at2759"/>
<organism evidence="1 2">
    <name type="scientific">Aspergillus ellipticus CBS 707.79</name>
    <dbReference type="NCBI Taxonomy" id="1448320"/>
    <lineage>
        <taxon>Eukaryota</taxon>
        <taxon>Fungi</taxon>
        <taxon>Dikarya</taxon>
        <taxon>Ascomycota</taxon>
        <taxon>Pezizomycotina</taxon>
        <taxon>Eurotiomycetes</taxon>
        <taxon>Eurotiomycetidae</taxon>
        <taxon>Eurotiales</taxon>
        <taxon>Aspergillaceae</taxon>
        <taxon>Aspergillus</taxon>
        <taxon>Aspergillus subgen. Circumdati</taxon>
    </lineage>
</organism>
<dbReference type="AlphaFoldDB" id="A0A319DLB3"/>